<dbReference type="KEGG" id="mbai:MB901379_04786"/>
<evidence type="ECO:0000313" key="1">
    <source>
        <dbReference type="EMBL" id="VDM91169.1"/>
    </source>
</evidence>
<dbReference type="Proteomes" id="UP000269998">
    <property type="component" value="Chromosome"/>
</dbReference>
<keyword evidence="2" id="KW-1185">Reference proteome</keyword>
<gene>
    <name evidence="1" type="ORF">MB901379_04786</name>
</gene>
<proteinExistence type="predicted"/>
<reference evidence="2" key="1">
    <citation type="submission" date="2018-02" db="EMBL/GenBank/DDBJ databases">
        <authorList>
            <person name="Seth-Smith MB H."/>
            <person name="Seth-Smith H."/>
        </authorList>
    </citation>
    <scope>NUCLEOTIDE SEQUENCE [LARGE SCALE GENOMIC DNA]</scope>
</reference>
<dbReference type="EMBL" id="LR130759">
    <property type="protein sequence ID" value="VDM91169.1"/>
    <property type="molecule type" value="Genomic_DNA"/>
</dbReference>
<dbReference type="AlphaFoldDB" id="A0A3S4CFM3"/>
<name>A0A3S4CFM3_9MYCO</name>
<dbReference type="InterPro" id="IPR012340">
    <property type="entry name" value="NA-bd_OB-fold"/>
</dbReference>
<protein>
    <recommendedName>
        <fullName evidence="3">NfeD-like C-terminal domain-containing protein</fullName>
    </recommendedName>
</protein>
<dbReference type="Gene3D" id="2.40.50.140">
    <property type="entry name" value="Nucleic acid-binding proteins"/>
    <property type="match status" value="1"/>
</dbReference>
<dbReference type="RefSeq" id="WP_158018730.1">
    <property type="nucleotide sequence ID" value="NZ_CBCSKE010000035.1"/>
</dbReference>
<organism evidence="1 2">
    <name type="scientific">Mycobacterium basiliense</name>
    <dbReference type="NCBI Taxonomy" id="2094119"/>
    <lineage>
        <taxon>Bacteria</taxon>
        <taxon>Bacillati</taxon>
        <taxon>Actinomycetota</taxon>
        <taxon>Actinomycetes</taxon>
        <taxon>Mycobacteriales</taxon>
        <taxon>Mycobacteriaceae</taxon>
        <taxon>Mycobacterium</taxon>
    </lineage>
</organism>
<evidence type="ECO:0008006" key="3">
    <source>
        <dbReference type="Google" id="ProtNLM"/>
    </source>
</evidence>
<dbReference type="OrthoDB" id="4559810at2"/>
<accession>A0A3S4CFM3</accession>
<sequence length="76" mass="7927">MSDASMIGCVGTLIVATRGAHGPGEVVLSVRGSKETFLARSHEPLPKGTPVLVVGVRGSRTVLVEPWTEMAATELL</sequence>
<evidence type="ECO:0000313" key="2">
    <source>
        <dbReference type="Proteomes" id="UP000269998"/>
    </source>
</evidence>